<organism evidence="1 2">
    <name type="scientific">Hymenobacter mellowenesis</name>
    <dbReference type="NCBI Taxonomy" id="3063995"/>
    <lineage>
        <taxon>Bacteria</taxon>
        <taxon>Pseudomonadati</taxon>
        <taxon>Bacteroidota</taxon>
        <taxon>Cytophagia</taxon>
        <taxon>Cytophagales</taxon>
        <taxon>Hymenobacteraceae</taxon>
        <taxon>Hymenobacter</taxon>
    </lineage>
</organism>
<accession>A0ABT9A6Z0</accession>
<keyword evidence="2" id="KW-1185">Reference proteome</keyword>
<proteinExistence type="predicted"/>
<sequence length="508" mass="55344">MALLLLPALGWAQQPLQEIRGVAQLPQVLPLDDHGYAILYRSEAGEDDQDIFALRLLDPALKVRHQYALPVPVGAAPLPRLQGKTTFALPYHNQNTAGLSLYTFNPQTGAQLRRDLVAAPDRRRVPAGTPLLAMTPTEGYCIVQPFRHDTAGYAVTMLDPSLKTQWSRMYFPADLRQHQPLQVAVSKDLITLVLSDSYLLNPNTPKQRSVTDLSVLGLDRATGKVLFRTPVRQDKLVLMPTQLLPLSDGRVVGAGLYAQPQATRPDSVLGVFMTTYRADGQAGAPTLTPWADLAAATGEPALGRRLYEGKGSFRLLELLSTTGADAQLVSEYSGAQPGPFVVMGYPTAGAYPVARTFKTTRTPAEQRLTSYRSVVSRQGEPTLVYTGVEGNQAYAYATVLANTPARTATRALTETEKLPELPAYAAAPPMATSPAVDRLTGRLAALQQKLNTGVEAVNKVVNGEQAPPTVYYQPDQLANFVVGPRGQVLVYRYEASRKMLRYQLQPLK</sequence>
<dbReference type="Proteomes" id="UP001167796">
    <property type="component" value="Unassembled WGS sequence"/>
</dbReference>
<reference evidence="1" key="1">
    <citation type="submission" date="2023-07" db="EMBL/GenBank/DDBJ databases">
        <authorList>
            <person name="Kim M.K."/>
        </authorList>
    </citation>
    <scope>NUCLEOTIDE SEQUENCE</scope>
    <source>
        <strain evidence="1">M29</strain>
    </source>
</reference>
<protein>
    <submittedName>
        <fullName evidence="1">Uncharacterized protein</fullName>
    </submittedName>
</protein>
<evidence type="ECO:0000313" key="2">
    <source>
        <dbReference type="Proteomes" id="UP001167796"/>
    </source>
</evidence>
<dbReference type="RefSeq" id="WP_305009404.1">
    <property type="nucleotide sequence ID" value="NZ_JAUQSX010000001.1"/>
</dbReference>
<evidence type="ECO:0000313" key="1">
    <source>
        <dbReference type="EMBL" id="MDO7844746.1"/>
    </source>
</evidence>
<comment type="caution">
    <text evidence="1">The sequence shown here is derived from an EMBL/GenBank/DDBJ whole genome shotgun (WGS) entry which is preliminary data.</text>
</comment>
<gene>
    <name evidence="1" type="ORF">Q5H92_00135</name>
</gene>
<dbReference type="EMBL" id="JAUQSX010000001">
    <property type="protein sequence ID" value="MDO7844746.1"/>
    <property type="molecule type" value="Genomic_DNA"/>
</dbReference>
<name>A0ABT9A6Z0_9BACT</name>